<dbReference type="CDD" id="cd00761">
    <property type="entry name" value="Glyco_tranf_GTA_type"/>
    <property type="match status" value="1"/>
</dbReference>
<dbReference type="EMBL" id="VRYZ01000007">
    <property type="protein sequence ID" value="TXS90057.1"/>
    <property type="molecule type" value="Genomic_DNA"/>
</dbReference>
<evidence type="ECO:0000259" key="1">
    <source>
        <dbReference type="Pfam" id="PF00535"/>
    </source>
</evidence>
<dbReference type="Pfam" id="PF00535">
    <property type="entry name" value="Glycos_transf_2"/>
    <property type="match status" value="1"/>
</dbReference>
<organism evidence="2 3">
    <name type="scientific">Parahaliea aestuarii</name>
    <dbReference type="NCBI Taxonomy" id="1852021"/>
    <lineage>
        <taxon>Bacteria</taxon>
        <taxon>Pseudomonadati</taxon>
        <taxon>Pseudomonadota</taxon>
        <taxon>Gammaproteobacteria</taxon>
        <taxon>Cellvibrionales</taxon>
        <taxon>Halieaceae</taxon>
        <taxon>Parahaliea</taxon>
    </lineage>
</organism>
<keyword evidence="2" id="KW-0808">Transferase</keyword>
<feature type="domain" description="Glycosyltransferase 2-like" evidence="1">
    <location>
        <begin position="24"/>
        <end position="127"/>
    </location>
</feature>
<dbReference type="InterPro" id="IPR050834">
    <property type="entry name" value="Glycosyltransf_2"/>
</dbReference>
<name>A0A5C8ZRD2_9GAMM</name>
<dbReference type="RefSeq" id="WP_148065320.1">
    <property type="nucleotide sequence ID" value="NZ_VRYZ01000007.1"/>
</dbReference>
<gene>
    <name evidence="2" type="ORF">FVW59_15765</name>
</gene>
<proteinExistence type="predicted"/>
<comment type="caution">
    <text evidence="2">The sequence shown here is derived from an EMBL/GenBank/DDBJ whole genome shotgun (WGS) entry which is preliminary data.</text>
</comment>
<dbReference type="Proteomes" id="UP000321933">
    <property type="component" value="Unassembled WGS sequence"/>
</dbReference>
<accession>A0A5C8ZRD2</accession>
<protein>
    <submittedName>
        <fullName evidence="2">Glycosyltransferase</fullName>
    </submittedName>
</protein>
<evidence type="ECO:0000313" key="3">
    <source>
        <dbReference type="Proteomes" id="UP000321933"/>
    </source>
</evidence>
<evidence type="ECO:0000313" key="2">
    <source>
        <dbReference type="EMBL" id="TXS90057.1"/>
    </source>
</evidence>
<dbReference type="PANTHER" id="PTHR43685">
    <property type="entry name" value="GLYCOSYLTRANSFERASE"/>
    <property type="match status" value="1"/>
</dbReference>
<dbReference type="SUPFAM" id="SSF53448">
    <property type="entry name" value="Nucleotide-diphospho-sugar transferases"/>
    <property type="match status" value="1"/>
</dbReference>
<sequence>MLRKLLQRADLGGDALAPAPPVISIVVIVYDMAEQAEKTVRSLFLDYQQGVHAEDYEVIVVENESPRPMAKAFINSLPANFQYHYRVDAEASPAAAINFGARQARGQHICVMIDGARMLTPGVVRNMLLGHQLSPRAVVSVPGYHLGAELQQLAVNSGYCSAEEARLLASIDWPLDGYRLFDISCFSGSCAPGFFLPNSESNCISLPRNLWQELQGFDEQFDLSGGGLINLDFYKRACELPGIKHVICIGEGTFHQFHGGVTTGGQATEARNAYIEAARAQYREIRGAEFVSPQTQPLFLGEISANAMPFLQESIARVDCLRALVPEKVPAPPLVRVADA</sequence>
<dbReference type="AlphaFoldDB" id="A0A5C8ZRD2"/>
<dbReference type="OrthoDB" id="7690777at2"/>
<dbReference type="GO" id="GO:0016740">
    <property type="term" value="F:transferase activity"/>
    <property type="evidence" value="ECO:0007669"/>
    <property type="project" value="UniProtKB-KW"/>
</dbReference>
<dbReference type="PANTHER" id="PTHR43685:SF2">
    <property type="entry name" value="GLYCOSYLTRANSFERASE 2-LIKE DOMAIN-CONTAINING PROTEIN"/>
    <property type="match status" value="1"/>
</dbReference>
<reference evidence="2 3" key="1">
    <citation type="submission" date="2019-08" db="EMBL/GenBank/DDBJ databases">
        <title>Parahaliea maris sp. nov., isolated from the surface seawater.</title>
        <authorList>
            <person name="Liu Y."/>
        </authorList>
    </citation>
    <scope>NUCLEOTIDE SEQUENCE [LARGE SCALE GENOMIC DNA]</scope>
    <source>
        <strain evidence="2 3">S2-26</strain>
    </source>
</reference>
<dbReference type="InterPro" id="IPR029044">
    <property type="entry name" value="Nucleotide-diphossugar_trans"/>
</dbReference>
<keyword evidence="3" id="KW-1185">Reference proteome</keyword>
<dbReference type="Gene3D" id="3.90.550.10">
    <property type="entry name" value="Spore Coat Polysaccharide Biosynthesis Protein SpsA, Chain A"/>
    <property type="match status" value="1"/>
</dbReference>
<dbReference type="InterPro" id="IPR001173">
    <property type="entry name" value="Glyco_trans_2-like"/>
</dbReference>